<dbReference type="GO" id="GO:0003700">
    <property type="term" value="F:DNA-binding transcription factor activity"/>
    <property type="evidence" value="ECO:0007669"/>
    <property type="project" value="InterPro"/>
</dbReference>
<dbReference type="AlphaFoldDB" id="M2YEK0"/>
<dbReference type="SUPFAM" id="SSF46785">
    <property type="entry name" value="Winged helix' DNA-binding domain"/>
    <property type="match status" value="1"/>
</dbReference>
<sequence>MTRPPEQGSSSDSYWYDDSAPERELLRAMRRLQRARRLMHHRATAEMELNPTDLKALQLIIAGERADDPLTASALAAELGISTASTAKLLNRLTSTGHLRRVRHPRDGRSVTVIAQPLAHERVRVVMTQPHDRMLEAARRVPEESRQAVLDFLADMAQAFEGTGEPPHHAADRKI</sequence>
<reference evidence="2 3" key="1">
    <citation type="journal article" date="2014" name="Genome Announc.">
        <title>Draft Genome Sequence of Kocuria palustris PEL.</title>
        <authorList>
            <person name="Sharma G."/>
            <person name="Khatri I."/>
            <person name="Subramanian S."/>
        </authorList>
    </citation>
    <scope>NUCLEOTIDE SEQUENCE [LARGE SCALE GENOMIC DNA]</scope>
    <source>
        <strain evidence="2 3">PEL</strain>
    </source>
</reference>
<dbReference type="InterPro" id="IPR036390">
    <property type="entry name" value="WH_DNA-bd_sf"/>
</dbReference>
<dbReference type="InterPro" id="IPR036388">
    <property type="entry name" value="WH-like_DNA-bd_sf"/>
</dbReference>
<organism evidence="2 3">
    <name type="scientific">Kocuria palustris PEL</name>
    <dbReference type="NCBI Taxonomy" id="1236550"/>
    <lineage>
        <taxon>Bacteria</taxon>
        <taxon>Bacillati</taxon>
        <taxon>Actinomycetota</taxon>
        <taxon>Actinomycetes</taxon>
        <taxon>Micrococcales</taxon>
        <taxon>Micrococcaceae</taxon>
        <taxon>Kocuria</taxon>
    </lineage>
</organism>
<dbReference type="InterPro" id="IPR039422">
    <property type="entry name" value="MarR/SlyA-like"/>
</dbReference>
<dbReference type="RefSeq" id="WP_006214351.1">
    <property type="nucleotide sequence ID" value="NZ_ANHZ02000007.1"/>
</dbReference>
<dbReference type="STRING" id="71999.KPaMU14_12425"/>
<proteinExistence type="predicted"/>
<dbReference type="EMBL" id="ANHZ02000007">
    <property type="protein sequence ID" value="EME36950.1"/>
    <property type="molecule type" value="Genomic_DNA"/>
</dbReference>
<dbReference type="Proteomes" id="UP000009877">
    <property type="component" value="Unassembled WGS sequence"/>
</dbReference>
<keyword evidence="3" id="KW-1185">Reference proteome</keyword>
<dbReference type="Gene3D" id="1.10.10.10">
    <property type="entry name" value="Winged helix-like DNA-binding domain superfamily/Winged helix DNA-binding domain"/>
    <property type="match status" value="1"/>
</dbReference>
<gene>
    <name evidence="2" type="ORF">C884_02310</name>
</gene>
<dbReference type="Pfam" id="PF12802">
    <property type="entry name" value="MarR_2"/>
    <property type="match status" value="1"/>
</dbReference>
<protein>
    <submittedName>
        <fullName evidence="2">Transcriptional regulator, MarR family</fullName>
    </submittedName>
</protein>
<dbReference type="GO" id="GO:0006950">
    <property type="term" value="P:response to stress"/>
    <property type="evidence" value="ECO:0007669"/>
    <property type="project" value="TreeGrafter"/>
</dbReference>
<evidence type="ECO:0000259" key="1">
    <source>
        <dbReference type="PROSITE" id="PS50995"/>
    </source>
</evidence>
<evidence type="ECO:0000313" key="3">
    <source>
        <dbReference type="Proteomes" id="UP000009877"/>
    </source>
</evidence>
<evidence type="ECO:0000313" key="2">
    <source>
        <dbReference type="EMBL" id="EME36950.1"/>
    </source>
</evidence>
<dbReference type="PROSITE" id="PS50995">
    <property type="entry name" value="HTH_MARR_2"/>
    <property type="match status" value="1"/>
</dbReference>
<feature type="domain" description="HTH marR-type" evidence="1">
    <location>
        <begin position="22"/>
        <end position="158"/>
    </location>
</feature>
<dbReference type="PANTHER" id="PTHR33164">
    <property type="entry name" value="TRANSCRIPTIONAL REGULATOR, MARR FAMILY"/>
    <property type="match status" value="1"/>
</dbReference>
<name>M2YEK0_9MICC</name>
<dbReference type="PANTHER" id="PTHR33164:SF106">
    <property type="entry name" value="TRANSCRIPTIONAL REGULATORY PROTEIN"/>
    <property type="match status" value="1"/>
</dbReference>
<dbReference type="InterPro" id="IPR000835">
    <property type="entry name" value="HTH_MarR-typ"/>
</dbReference>
<dbReference type="SMART" id="SM00347">
    <property type="entry name" value="HTH_MARR"/>
    <property type="match status" value="1"/>
</dbReference>
<comment type="caution">
    <text evidence="2">The sequence shown here is derived from an EMBL/GenBank/DDBJ whole genome shotgun (WGS) entry which is preliminary data.</text>
</comment>
<accession>M2YEK0</accession>